<name>A0ABW2HAS6_9MICO</name>
<dbReference type="RefSeq" id="WP_262873085.1">
    <property type="nucleotide sequence ID" value="NZ_BAABKW010000005.1"/>
</dbReference>
<comment type="caution">
    <text evidence="1">The sequence shown here is derived from an EMBL/GenBank/DDBJ whole genome shotgun (WGS) entry which is preliminary data.</text>
</comment>
<reference evidence="2" key="1">
    <citation type="journal article" date="2019" name="Int. J. Syst. Evol. Microbiol.">
        <title>The Global Catalogue of Microorganisms (GCM) 10K type strain sequencing project: providing services to taxonomists for standard genome sequencing and annotation.</title>
        <authorList>
            <consortium name="The Broad Institute Genomics Platform"/>
            <consortium name="The Broad Institute Genome Sequencing Center for Infectious Disease"/>
            <person name="Wu L."/>
            <person name="Ma J."/>
        </authorList>
    </citation>
    <scope>NUCLEOTIDE SEQUENCE [LARGE SCALE GENOMIC DNA]</scope>
    <source>
        <strain evidence="2">CGMCC 1.15772</strain>
    </source>
</reference>
<keyword evidence="2" id="KW-1185">Reference proteome</keyword>
<dbReference type="Pfam" id="PF11523">
    <property type="entry name" value="DUF3223"/>
    <property type="match status" value="1"/>
</dbReference>
<dbReference type="Proteomes" id="UP001596507">
    <property type="component" value="Unassembled WGS sequence"/>
</dbReference>
<organism evidence="1 2">
    <name type="scientific">Microbacterium fluvii</name>
    <dbReference type="NCBI Taxonomy" id="415215"/>
    <lineage>
        <taxon>Bacteria</taxon>
        <taxon>Bacillati</taxon>
        <taxon>Actinomycetota</taxon>
        <taxon>Actinomycetes</taxon>
        <taxon>Micrococcales</taxon>
        <taxon>Microbacteriaceae</taxon>
        <taxon>Microbacterium</taxon>
    </lineage>
</organism>
<dbReference type="Gene3D" id="3.10.450.40">
    <property type="match status" value="1"/>
</dbReference>
<protein>
    <submittedName>
        <fullName evidence="1">DCL family protein</fullName>
    </submittedName>
</protein>
<evidence type="ECO:0000313" key="2">
    <source>
        <dbReference type="Proteomes" id="UP001596507"/>
    </source>
</evidence>
<dbReference type="EMBL" id="JBHTBE010000001">
    <property type="protein sequence ID" value="MFC7268170.1"/>
    <property type="molecule type" value="Genomic_DNA"/>
</dbReference>
<sequence length="230" mass="25213">MTPTRQWPTRIAAETECLQILRHSGYSVGARVTNPDHIAVLSGLVAIHPHSAEKTGSGIDFFTIEQMAGTPGQTVSSDSIGFVIHHVDGRKVDFSYVEAIYPSDQKRRVTNALKAEIDDLRLQFRDSRFAGGSAKSDVSGNPFARRSDASVIYDNPSFSQLAYRFAESEGGWNAIDVESGASNAFIGDALIDPAVRQRWRDFFGSHARLQLATRSEGASRPRANETAWTP</sequence>
<accession>A0ABW2HAS6</accession>
<evidence type="ECO:0000313" key="1">
    <source>
        <dbReference type="EMBL" id="MFC7268170.1"/>
    </source>
</evidence>
<gene>
    <name evidence="1" type="ORF">ACFQRL_04255</name>
</gene>
<proteinExistence type="predicted"/>